<dbReference type="Gene3D" id="3.40.366.10">
    <property type="entry name" value="Malonyl-Coenzyme A Acyl Carrier Protein, domain 2"/>
    <property type="match status" value="4"/>
</dbReference>
<dbReference type="InterPro" id="IPR057326">
    <property type="entry name" value="KR_dom"/>
</dbReference>
<dbReference type="InterPro" id="IPR020807">
    <property type="entry name" value="PKS_DH"/>
</dbReference>
<dbReference type="Gene3D" id="3.10.129.110">
    <property type="entry name" value="Polyketide synthase dehydratase"/>
    <property type="match status" value="3"/>
</dbReference>
<feature type="domain" description="PKS/mFAS DH" evidence="15">
    <location>
        <begin position="5059"/>
        <end position="5317"/>
    </location>
</feature>
<dbReference type="SUPFAM" id="SSF53901">
    <property type="entry name" value="Thiolase-like"/>
    <property type="match status" value="4"/>
</dbReference>
<dbReference type="GO" id="GO:0006633">
    <property type="term" value="P:fatty acid biosynthetic process"/>
    <property type="evidence" value="ECO:0007669"/>
    <property type="project" value="InterPro"/>
</dbReference>
<dbReference type="Gene3D" id="3.40.50.720">
    <property type="entry name" value="NAD(P)-binding Rossmann-like Domain"/>
    <property type="match status" value="3"/>
</dbReference>
<dbReference type="Gene3D" id="1.10.1200.10">
    <property type="entry name" value="ACP-like"/>
    <property type="match status" value="4"/>
</dbReference>
<feature type="region of interest" description="C-terminal hotdog fold" evidence="12">
    <location>
        <begin position="5188"/>
        <end position="5317"/>
    </location>
</feature>
<feature type="domain" description="Ketosynthase family 3 (KS3)" evidence="14">
    <location>
        <begin position="12"/>
        <end position="425"/>
    </location>
</feature>
<evidence type="ECO:0000256" key="1">
    <source>
        <dbReference type="ARBA" id="ARBA00022450"/>
    </source>
</evidence>
<dbReference type="FunFam" id="1.10.1200.10:FF:000007">
    <property type="entry name" value="Probable polyketide synthase pks17"/>
    <property type="match status" value="3"/>
</dbReference>
<feature type="domain" description="Carrier" evidence="13">
    <location>
        <begin position="2523"/>
        <end position="2598"/>
    </location>
</feature>
<evidence type="ECO:0000256" key="3">
    <source>
        <dbReference type="ARBA" id="ARBA00022679"/>
    </source>
</evidence>
<dbReference type="FunFam" id="3.40.366.10:FF:000002">
    <property type="entry name" value="Probable polyketide synthase 2"/>
    <property type="match status" value="2"/>
</dbReference>
<evidence type="ECO:0000259" key="13">
    <source>
        <dbReference type="PROSITE" id="PS50075"/>
    </source>
</evidence>
<dbReference type="GO" id="GO:0047879">
    <property type="term" value="F:erythronolide synthase activity"/>
    <property type="evidence" value="ECO:0007669"/>
    <property type="project" value="UniProtKB-EC"/>
</dbReference>
<feature type="domain" description="PKS/mFAS DH" evidence="15">
    <location>
        <begin position="1853"/>
        <end position="2114"/>
    </location>
</feature>
<dbReference type="PROSITE" id="PS00012">
    <property type="entry name" value="PHOSPHOPANTETHEINE"/>
    <property type="match status" value="3"/>
</dbReference>
<dbReference type="SMART" id="SM00826">
    <property type="entry name" value="PKS_DH"/>
    <property type="match status" value="3"/>
</dbReference>
<evidence type="ECO:0000256" key="5">
    <source>
        <dbReference type="ARBA" id="ARBA00023268"/>
    </source>
</evidence>
<keyword evidence="4" id="KW-0677">Repeat</keyword>
<evidence type="ECO:0000256" key="10">
    <source>
        <dbReference type="ARBA" id="ARBA00063272"/>
    </source>
</evidence>
<dbReference type="GO" id="GO:0004312">
    <property type="term" value="F:fatty acid synthase activity"/>
    <property type="evidence" value="ECO:0007669"/>
    <property type="project" value="TreeGrafter"/>
</dbReference>
<dbReference type="PANTHER" id="PTHR43775">
    <property type="entry name" value="FATTY ACID SYNTHASE"/>
    <property type="match status" value="1"/>
</dbReference>
<dbReference type="InterPro" id="IPR014030">
    <property type="entry name" value="Ketoacyl_synth_N"/>
</dbReference>
<evidence type="ECO:0000256" key="9">
    <source>
        <dbReference type="ARBA" id="ARBA00060622"/>
    </source>
</evidence>
<feature type="domain" description="Carrier" evidence="13">
    <location>
        <begin position="885"/>
        <end position="960"/>
    </location>
</feature>
<feature type="domain" description="Carrier" evidence="13">
    <location>
        <begin position="4127"/>
        <end position="4202"/>
    </location>
</feature>
<name>A0A7W9KRP2_9PSEU</name>
<dbReference type="InterPro" id="IPR032821">
    <property type="entry name" value="PKS_assoc"/>
</dbReference>
<evidence type="ECO:0000259" key="15">
    <source>
        <dbReference type="PROSITE" id="PS52019"/>
    </source>
</evidence>
<organism evidence="16 17">
    <name type="scientific">Kutzneria kofuensis</name>
    <dbReference type="NCBI Taxonomy" id="103725"/>
    <lineage>
        <taxon>Bacteria</taxon>
        <taxon>Bacillati</taxon>
        <taxon>Actinomycetota</taxon>
        <taxon>Actinomycetes</taxon>
        <taxon>Pseudonocardiales</taxon>
        <taxon>Pseudonocardiaceae</taxon>
        <taxon>Kutzneria</taxon>
    </lineage>
</organism>
<evidence type="ECO:0000313" key="16">
    <source>
        <dbReference type="EMBL" id="MBB5896764.1"/>
    </source>
</evidence>
<dbReference type="SMART" id="SM00825">
    <property type="entry name" value="PKS_KS"/>
    <property type="match status" value="4"/>
</dbReference>
<dbReference type="InterPro" id="IPR014031">
    <property type="entry name" value="Ketoacyl_synth_C"/>
</dbReference>
<evidence type="ECO:0000256" key="12">
    <source>
        <dbReference type="PROSITE-ProRule" id="PRU01363"/>
    </source>
</evidence>
<dbReference type="Pfam" id="PF14765">
    <property type="entry name" value="PS-DH"/>
    <property type="match status" value="3"/>
</dbReference>
<dbReference type="InterPro" id="IPR006162">
    <property type="entry name" value="Ppantetheine_attach_site"/>
</dbReference>
<dbReference type="Pfam" id="PF00109">
    <property type="entry name" value="ketoacyl-synt"/>
    <property type="match status" value="4"/>
</dbReference>
<sequence>MADDSVLTTSQREPIAIVGMSCRLPGAGSPDEFWTVLRDGVNAIVETPPERWDGADAPRFGGFLDQVDGFDPAFFRISPREALAMDPQQRLMLELGWEALENAGIPPEKLRETRTGVFVGAIWDDYAKLLQRYGTSAITPHSVTGLHRSIIANRLSYTLGLRGPSMTVDTAQSSSLVAVLTACESIWRGESTSAIAGGVNLNLVPDSAIAAARFGGLSPDGRCFTFDARANGYVRGEGGAAVFLKPLSAARADGDRVYCVIRGGSVNNDGATDGLTVPSARAQEEVVRAAHERAGSDRADVQYVELHGTGTPVGDPLEAAALGAAIGSAKQPGCPLVVGSGKTNIGHLEGAAGIAGLLKAALSIANRQIPASLNFETPNPRIPLAELNIEVARELREWPRPDRPLLAGVSSFGMGGTNCHLVLSDVAETAAEPIPADTSLPVPLVVTGHTADAVRAQAARLSGFGDVADVAWSLVTTRTMFDHRAVVIGADRDELAAGLNAVANGEPSAAVVQGTAAEPGRLAVLFTGQGSQRLGMGRELYEAFPVYAEAFDELCAHIEQPVREVVFGADEELLNQTAHAQTALFAVEVALYRLVEHWGVNPDFLAGHSIGELAAAHVAGVLSLSDAGALVSARGRLMQAARAGGAMVALQAGEDEVLADLPDGVSIAAVNGPRSTVVAGDADAVLAVAERWQAAGRKTRRLRVSHAFHSAHLDEVLADFRAVASTLTYRPPRIPVVSNVTGRLATAEQLCSPDYWVRHMRQTVRFGDGVRALRDEGVTSFLELGPDAVLTSMTRENVDGVALAAALRAGRPEVPALLTAVATVFAHGGPVDWESVLAGRGRRIALPTYAFQRERYWPEGVETTPEVLAEREAVQPATAPALTRPALLDLVRTNVAIVLGHVTSAAVGAGRAFKDLGFDSYAAVELCVRLARATGLALPPTSLFDYPTPTALVDHILAGLSGDTTGAAETAASAVDEPIAIVAMSCRYPGGVASPEDLWRLVESATDAVSDFPVNRNWNVDGLYDPEPGRPGHTYTRRGGFLHDADLFDPGFFGISPREALAMDPQQRLLLETSAEAFERAGIDAARLRNGRVGVFVGAMSQDYGPRLYQPADGLDGYLLTGNTASVASGRIAYTYGFEGPAVTVDTACSSSLVALHLAVQALRGGECTLALAGGATVMANPGMFVEFSRQRGLSVDGRCKAFAAAADGTGWAEGVGLVLLERLSDAQRNGHQILAVIRGSAVNQDGASNGLTAPNGPSQQRVIRQALANAGLSTQDIDAVEAHGTGTRLGDPIEAQALIATYGQDRAEPLRLGSLKSNIGHTQAAAGVGGVIKMVMAMRHGVLPKTLHVDAPSPHVDWTAGAVELITENTQWPEHDRPRRAAVSSFGISGTNAHVIIEQAPDAPAQPLATTDAVLPWVLSARDTRALRAQAARLREFVTSTDTGVADVAWTLATARTAFEHRAVITAGDRQGLLAGLDSLLADEPAADVALGQADADIQPVFVFPGQGSQWVGMAVDLMESSPTFREHILRCEEALRPHVDWSLTHILHHGNFDRVDIVQPALWAIMISLAQLWRHHGIQPTAVIGHSQGEIAAAHIAGALTLHDSAKIIALRSKALRTLTGKGGMASIALPATHLTNWQDRISIAAINGPNSTVVSGDPATLDTLITDCEAQGIRARRIPVDYASHSHHVETIRDELLTLLADIEPRQSTVAFHSTLTGELLPDTTVLDAQYWYDNLRHTVLFDQVVRDLAGRGNHLFIETSPHPVLVPSIEDVPAVGTLRRDEGGLNRFLSSLAEVHVHGGAVDWNALFADVPARVVDLPTYAFQRQRYWLDNPAQDGDPAGLGLERAGHPLLGATVAIANGETVAFTGRLSLNSHPWLADHAVSDAVLLPGTAFVELALHAGQQLGCPRVEELTLDAPLVLSTTDSVQIQVLVGTEESDAHPVSVHSRQGDGPWVRHASGLLSTGAAAPAALTTWPPRGQSVDVDDLYERLARQGYQYGPNFRRLKAVWRSGDDLYAEIGSDVDTAEFGLHPALLDAALHPLVDSDAEVPRLPFSWTGVSLHAAGAGALRVRVSKTGADSASLTVADAAGEPVATIDSLVLRPVNPKQLTASGHDDLYAVDWVRVPAGTSDTTGWTVASDLGGVGDVVERVHEATRRALDLLQGNDKLVFTTTRAVAVSPAEDVHDLAGAAVWGLVRTAQSEQPGRFVLLDMDEPSEEAVAAALATGEPQLALRDGVLHAPRLVRVTETSEAPALTGPVLITGASGTLAGLLIRHLVAEHGVRELVLASRSGAAVEVEGARVTAVACDIADRDAVAALLAEHPVTAVIHTAGVLDDGTIDSLTHDAVDRVLRPKVDGAWNLHELTRQLPLTAFVTYSSVVGTIGHAGQGNYAAANAFLDGLAQHRRAAGLPATSLAWGLWADASGMTGHLGEADLARMSRGGIAPLPTRRGLELFDMVRASARPAVIPARLDLPALRSLAELPPLFRGLVRAPVRRANDTAEVSWAQRLASMPAEDRADALLELVRAQVATVLGHADSDTLDAERPFKELGFDSLTGVELRNRLTTATGMRLPATLVFDHPSPSAVAAFLLAQVVGTAEAVAQAPVAVAADEPIAIVAMSCRYPGGVTTPEQLWDLVAAGADAIGDFPTDRGWDLAGLYDPDPDQQGKIYTTRGGFLHDAADFDPEFFGISPREALATDPQQRLLLETAWEAFERAGIDPATLRGSRTGVFTGVMYNDYSSRLRQAPDGFEGFLLAGNQASVASGRVSYTFGLEGPAVTVDTACSSSLVALHLAAQALRSGECTLALAGGVALMATPTTFVEFSRQRGLAPDGRCKSFAAAADGTGWSEGAGLLLLERLSDAQRNGHQVLAVVRGSAVNQDGASNGLTAPNGPSQQRVIRQALANAGLSTQDVDAVEAHGTGTRLGDPIEAQALLATYGQDRAEPLYLGSIKSNIGHTQAAAGAAGIIKMVMAMRHGVLPKTLHLDEASPHVDWTAGAVELLTDSTDWPERDRPRRAGISSFGISGTNAHVIIEQAPAVEAAPSAPNGVVPWVLSARTERALRDLAAQLREVDADEADIAHTLLERSTFEHRAVVIGDSRDRLVRGLADLTIVGAATGPAKPVFVFPGQGAQWAGMGLALLDSSEVFAERLRECGDALAEFVDWSLVDVLREGSFDRVDVVQPALWAVMVSLAELWRSVGVEPAAVLGHSQGEIAAACVSGALSVRDAARVVALRSKAITRLAGTGGMVSVALPVAELEPLLGDRLSVAAVNGPRSAVVSGDPAALDELIARCEADEIRARRVPVDYASHSSHVEAIEQELLEVLAPIQPRRSDVPFFSTVTADWFDTSGLDAAYWYRNLRRTVQLDAGVRSLIAQGHAVFVEVSPHPVLVQGIEDAAAVGTLRRDDGGMDRFLTAAAEGYVRGLAVSWRSVLAGRGRHVELPTYPFQRQRYWLEAPSIAGDVASAGLVPNEHPLLGVAVPLGDEQGLVLTGRLSLATQPWLADHALDGTVLVPGTAFVDLAIHAGDQVGCGHVVELTLEAPLVVPEQGSLSVQVVVTGEGDTRQLNVYSRPDDGEWTRHASGVVSSSALPPSRYDGQWPPAGSTPVDIDYDLLAGKGYEYGPAFQGLRAAWRHGDAVYAEVVLPIEAAGFGLHPALLDAALHPIVLGALGEREPGLLPFSWSDVALHAVGATTLRVVLRPDGPGAVSLAVADGAGLPVASVGSLSLRPIAADALRSDGTRHSLFHVEWFPAEATESDFDVLDTAGMTTAAVLTAVQSHEAETPLAVVVRSDDLAPVRGLIRSAYTENPGRYVLVEADNTPAAIPADEPHVVVRDGQVLVPRLVEARAVTPAPDFGEAVLITGGTGTLGVLIARHLVATYGVRRLVLLSRGGGDVDIPGAEVTVVACDAADREALAAVIARHSPTSIIHAAGVLDDGTFDALTPERLDTVFRPKIAAARNLHELTEHLPLRQFVLFSSIAGILGTAGQANYAAANTYLDALAQHRRDRGLPAVSLAWGLWAEGTGMTGHLGHNDIARMGRTGLARMATEQGLALFDAALRTDRPLVVPARIDIAAVRALARQGQLPAVLRKLVRTPSRRTAAAGTDSELATTLRGLPTERQLQTLLELIHRTAAAVLGHERPESVNTERTFKELGFDSLTALELRNRLAAATGTTLPASLVFDYPNPAVLAEHLRTRILDVRAATTGPAAVRAGADEPIAIVGMSCRYPGGVSTPDQLWQLVVGGVDAIGEFPANRGWHTDAIYHPDPDHGGTTYTRHGGFLYEADHFDAEFFGLSPREAMATDPQQRLLLETAWEAMESAGIDPTSLQGSPTGVFAGVMYGDYGSRLHRAPDGFEGHLAIGNTASVASGRVSYTFGFEGPAVTVDTACSSSLVATHLAVQALRQGECDLALAGGVTVMATPTMFIEFSRQRGLSPDGRCRSFSADANGAAWSEGAGLVLLERLSDAQRNGHQILAVIRGSAVNQDGASNGLTAPNGPSQQRVIRQALSNAGLSTQDIDAVEAHGTGTTLGDPIEAHALIATYGQDRAEPLRLGSIKSNIGHTQAAAGVAGIIKMVMAMRHGVLPKTLHAAEPTPHVDWTAGSVELLAENTTWLVNDHPRRAGISSFGISGTNAHIIIEQPPATEPVEVGPADQPWILTARTPDALQAHAQQLTTINANPAAIAHALNTRTRFDHRAIITSDHKATLHALATGQPSPFLTQAHIVPGKTAYLFTGQGSQRAGAGSELYKTHPIFAAALDAASTPELRHIMFSDPDRLNQTLHTQPALFALQTALYRQLQHWGLTPDYVAGHSIGELTAAHIAGILTLHDALTLINARATAMQSAPTGGAMIAINTTEHDITPHLTNNVTIAAINSPHSLVIAGDHDETHHIADILAAQGHKTKTLTVSHAFHSPHMDDILNQFHTVAHTITYHQPTIPLITSGPGDPTTPDYWTNHIRNTVRFHDATTQLHTNGVTTYIEIGPTAVLTPHLEPTATSLPTLQKTKSEHHTLNAIRITTPTTPNQPTITLPTYPFQRQRYWLDAPQHVDPLDTTGHPLLSAALELPDDGGLVLTGQLSLATHPWLADHQVRGTAILPGTAFVELAVHAGGQVDADLLAELTLEAPLVVPDHNVAQLRITVGAADEGNRRISFHSRTDGDWVRHATGVLTEGFEPLGTGELLPSDATPVDVAAFYDRLADRGYDYGDTFRGLTAAWRLGDDLYGEVRLSDDVERAGFRVHPALLDAALHPMLLATDDEILLPYSWSGVRLAATTATTLLVKITPAGRITAVDPSGNPVLDVTSLAVRPLPRSEEPLYRLTWTPVTATSTSPVSQVVHLTGHDTPHAAATTALHTIQTWLADNTNQQLVVATRRAIATTDDEDVHDLPAASVWGLVRTAQQEHPGRFVLVDTDGEIPANLPDNEPQLAIRNGTIHTPRLTKHTAAQAQPIDLGHTILITGANGTLARLLTTHLTNQHPTAKLVLLSRTPTTSSNPNITTISADISDREAVAAVIEQHPPTAVIHTAGALDDGIITNLTPDNITTVFRAKVNGAQHLHELTKHLPLKAFVLYSSIAGTIGNPGQANYAAANTYLDALAHHRHSHGLTALSLAWGLWEQSSTMTAGHNYETTGVAPIPTADALTQFDAALSSGLPTLVPARLDTKVLRTKAIDGRLPSVLRDLVRVPTDSASRRPTKQLTGLPAEELVRVVPDFVRGQIATVLGHAAPERIEPDQGLLDMGFDSLTAIELRNRLIAATGLQLSSTLVFDYPTATALSDHLVAELGTAGRPDDDPVLAELDRLERALARVTADRAVRGKVGNRLRALLRQWHDTDTRGADDDLESATDEELFLALDSELGMDPDGSQLPQGG</sequence>
<keyword evidence="2" id="KW-0597">Phosphoprotein</keyword>
<dbReference type="InterPro" id="IPR049552">
    <property type="entry name" value="PKS_DH_N"/>
</dbReference>
<dbReference type="InterPro" id="IPR018201">
    <property type="entry name" value="Ketoacyl_synth_AS"/>
</dbReference>
<comment type="pathway">
    <text evidence="9">Antibiotic biosynthesis; erythromycin biosynthesis.</text>
</comment>
<dbReference type="Pfam" id="PF00698">
    <property type="entry name" value="Acyl_transf_1"/>
    <property type="match status" value="4"/>
</dbReference>
<dbReference type="Pfam" id="PF16197">
    <property type="entry name" value="KAsynt_C_assoc"/>
    <property type="match status" value="4"/>
</dbReference>
<dbReference type="Pfam" id="PF22953">
    <property type="entry name" value="SpnB_Rossmann"/>
    <property type="match status" value="2"/>
</dbReference>
<evidence type="ECO:0000256" key="6">
    <source>
        <dbReference type="ARBA" id="ARBA00023315"/>
    </source>
</evidence>
<dbReference type="InterPro" id="IPR049900">
    <property type="entry name" value="PKS_mFAS_DH"/>
</dbReference>
<evidence type="ECO:0000256" key="7">
    <source>
        <dbReference type="ARBA" id="ARBA00052442"/>
    </source>
</evidence>
<keyword evidence="17" id="KW-1185">Reference proteome</keyword>
<dbReference type="InterPro" id="IPR001227">
    <property type="entry name" value="Ac_transferase_dom_sf"/>
</dbReference>
<feature type="active site" description="Proton donor; for dehydratase activity" evidence="12">
    <location>
        <position position="2040"/>
    </location>
</feature>
<dbReference type="PANTHER" id="PTHR43775:SF51">
    <property type="entry name" value="INACTIVE PHENOLPHTHIOCEROL SYNTHESIS POLYKETIDE SYNTHASE TYPE I PKS1-RELATED"/>
    <property type="match status" value="1"/>
</dbReference>
<evidence type="ECO:0000256" key="2">
    <source>
        <dbReference type="ARBA" id="ARBA00022553"/>
    </source>
</evidence>
<evidence type="ECO:0000256" key="8">
    <source>
        <dbReference type="ARBA" id="ARBA00060158"/>
    </source>
</evidence>
<dbReference type="SMART" id="SM00822">
    <property type="entry name" value="PKS_KR"/>
    <property type="match status" value="3"/>
</dbReference>
<feature type="region of interest" description="C-terminal hotdog fold" evidence="12">
    <location>
        <begin position="3606"/>
        <end position="3740"/>
    </location>
</feature>
<evidence type="ECO:0000256" key="11">
    <source>
        <dbReference type="ARBA" id="ARBA00066981"/>
    </source>
</evidence>
<dbReference type="GO" id="GO:0004315">
    <property type="term" value="F:3-oxoacyl-[acyl-carrier-protein] synthase activity"/>
    <property type="evidence" value="ECO:0007669"/>
    <property type="project" value="InterPro"/>
</dbReference>
<keyword evidence="6" id="KW-0012">Acyltransferase</keyword>
<dbReference type="SMART" id="SM00823">
    <property type="entry name" value="PKS_PP"/>
    <property type="match status" value="4"/>
</dbReference>
<feature type="domain" description="Ketosynthase family 3 (KS3)" evidence="14">
    <location>
        <begin position="4220"/>
        <end position="4644"/>
    </location>
</feature>
<dbReference type="InterPro" id="IPR042104">
    <property type="entry name" value="PKS_dehydratase_sf"/>
</dbReference>
<feature type="active site" description="Proton donor; for dehydratase activity" evidence="12">
    <location>
        <position position="5247"/>
    </location>
</feature>
<dbReference type="InterPro" id="IPR009081">
    <property type="entry name" value="PP-bd_ACP"/>
</dbReference>
<keyword evidence="1" id="KW-0596">Phosphopantetheine</keyword>
<feature type="domain" description="PKS/mFAS DH" evidence="15">
    <location>
        <begin position="3477"/>
        <end position="3740"/>
    </location>
</feature>
<feature type="active site" description="Proton acceptor; for dehydratase activity" evidence="12">
    <location>
        <position position="1885"/>
    </location>
</feature>
<dbReference type="Gene3D" id="3.30.70.250">
    <property type="entry name" value="Malonyl-CoA ACP transacylase, ACP-binding"/>
    <property type="match status" value="1"/>
</dbReference>
<evidence type="ECO:0000313" key="17">
    <source>
        <dbReference type="Proteomes" id="UP000585638"/>
    </source>
</evidence>
<dbReference type="InterPro" id="IPR055123">
    <property type="entry name" value="SpnB-like_Rossmann"/>
</dbReference>
<keyword evidence="3 16" id="KW-0808">Transferase</keyword>
<feature type="region of interest" description="C-terminal hotdog fold" evidence="12">
    <location>
        <begin position="1983"/>
        <end position="2114"/>
    </location>
</feature>
<dbReference type="PROSITE" id="PS00606">
    <property type="entry name" value="KS3_1"/>
    <property type="match status" value="2"/>
</dbReference>
<feature type="domain" description="Ketosynthase family 3 (KS3)" evidence="14">
    <location>
        <begin position="976"/>
        <end position="1400"/>
    </location>
</feature>
<comment type="subunit">
    <text evidence="10">Homodimer. Erythronolide synthase is composed of EryAI, EryAII and EryAIII multimodular (2 modules) polypeptides each coding for a functional synthase subunit which participates in 2 of the six FAS-like elongation steps required for formation of the polyketide. Module 1, 2, 3, 4, 5, and 6 participating in biosynthesis steps 1, 2, 3, 4, 5, and 6, respectively.</text>
</comment>
<feature type="region of interest" description="N-terminal hotdog fold" evidence="12">
    <location>
        <begin position="1853"/>
        <end position="1973"/>
    </location>
</feature>
<dbReference type="Gene3D" id="3.40.47.10">
    <property type="match status" value="4"/>
</dbReference>
<feature type="region of interest" description="N-terminal hotdog fold" evidence="12">
    <location>
        <begin position="3477"/>
        <end position="3596"/>
    </location>
</feature>
<dbReference type="SUPFAM" id="SSF47336">
    <property type="entry name" value="ACP-like"/>
    <property type="match status" value="4"/>
</dbReference>
<dbReference type="Proteomes" id="UP000585638">
    <property type="component" value="Unassembled WGS sequence"/>
</dbReference>
<dbReference type="SUPFAM" id="SSF52151">
    <property type="entry name" value="FabD/lysophospholipase-like"/>
    <property type="match status" value="4"/>
</dbReference>
<accession>A0A7W9KRP2</accession>
<dbReference type="InterPro" id="IPR036736">
    <property type="entry name" value="ACP-like_sf"/>
</dbReference>
<dbReference type="PROSITE" id="PS52004">
    <property type="entry name" value="KS3_2"/>
    <property type="match status" value="4"/>
</dbReference>
<dbReference type="SUPFAM" id="SSF55048">
    <property type="entry name" value="Probable ACP-binding domain of malonyl-CoA ACP transacylase"/>
    <property type="match status" value="4"/>
</dbReference>
<dbReference type="SUPFAM" id="SSF51735">
    <property type="entry name" value="NAD(P)-binding Rossmann-fold domains"/>
    <property type="match status" value="6"/>
</dbReference>
<dbReference type="PROSITE" id="PS50075">
    <property type="entry name" value="CARRIER"/>
    <property type="match status" value="4"/>
</dbReference>
<feature type="active site" description="Proton acceptor; for dehydratase activity" evidence="12">
    <location>
        <position position="3509"/>
    </location>
</feature>
<dbReference type="Pfam" id="PF21089">
    <property type="entry name" value="PKS_DH_N"/>
    <property type="match status" value="3"/>
</dbReference>
<comment type="function">
    <text evidence="8">Involved in the biosynthesis of antibiotic erythromycin via the biosynthesis of its aglycone precursor, 6-deoxyerythronolide B (6-dEB).</text>
</comment>
<gene>
    <name evidence="16" type="ORF">BJ998_008023</name>
</gene>
<dbReference type="InterPro" id="IPR016035">
    <property type="entry name" value="Acyl_Trfase/lysoPLipase"/>
</dbReference>
<dbReference type="Pfam" id="PF08659">
    <property type="entry name" value="KR"/>
    <property type="match status" value="3"/>
</dbReference>
<reference evidence="16 17" key="1">
    <citation type="submission" date="2020-08" db="EMBL/GenBank/DDBJ databases">
        <title>Sequencing the genomes of 1000 actinobacteria strains.</title>
        <authorList>
            <person name="Klenk H.-P."/>
        </authorList>
    </citation>
    <scope>NUCLEOTIDE SEQUENCE [LARGE SCALE GENOMIC DNA]</scope>
    <source>
        <strain evidence="16 17">DSM 43851</strain>
    </source>
</reference>
<dbReference type="EC" id="2.3.1.94" evidence="11"/>
<dbReference type="InterPro" id="IPR016036">
    <property type="entry name" value="Malonyl_transacylase_ACP-bd"/>
</dbReference>
<dbReference type="CDD" id="cd00833">
    <property type="entry name" value="PKS"/>
    <property type="match status" value="4"/>
</dbReference>
<dbReference type="InterPro" id="IPR014043">
    <property type="entry name" value="Acyl_transferase_dom"/>
</dbReference>
<feature type="domain" description="Carrier" evidence="13">
    <location>
        <begin position="5708"/>
        <end position="5783"/>
    </location>
</feature>
<dbReference type="Gene3D" id="1.10.287.1960">
    <property type="match status" value="1"/>
</dbReference>
<dbReference type="InterPro" id="IPR016039">
    <property type="entry name" value="Thiolase-like"/>
</dbReference>
<dbReference type="InterPro" id="IPR036291">
    <property type="entry name" value="NAD(P)-bd_dom_sf"/>
</dbReference>
<dbReference type="FunFam" id="3.40.47.10:FF:000019">
    <property type="entry name" value="Polyketide synthase type I"/>
    <property type="match status" value="4"/>
</dbReference>
<dbReference type="InterPro" id="IPR049551">
    <property type="entry name" value="PKS_DH_C"/>
</dbReference>
<dbReference type="InterPro" id="IPR013968">
    <property type="entry name" value="PKS_KR"/>
</dbReference>
<dbReference type="InterPro" id="IPR020841">
    <property type="entry name" value="PKS_Beta-ketoAc_synthase_dom"/>
</dbReference>
<comment type="catalytic activity">
    <reaction evidence="7">
        <text>6 (S)-methylmalonyl-CoA + propanoyl-CoA + 6 NADPH + 12 H(+) = 6-deoxyerythronolide B + 6 CO2 + 6 NADP(+) + 7 CoA + H2O</text>
        <dbReference type="Rhea" id="RHEA:23068"/>
        <dbReference type="ChEBI" id="CHEBI:15377"/>
        <dbReference type="ChEBI" id="CHEBI:15378"/>
        <dbReference type="ChEBI" id="CHEBI:16089"/>
        <dbReference type="ChEBI" id="CHEBI:16526"/>
        <dbReference type="ChEBI" id="CHEBI:57287"/>
        <dbReference type="ChEBI" id="CHEBI:57327"/>
        <dbReference type="ChEBI" id="CHEBI:57392"/>
        <dbReference type="ChEBI" id="CHEBI:57783"/>
        <dbReference type="ChEBI" id="CHEBI:58349"/>
        <dbReference type="EC" id="2.3.1.94"/>
    </reaction>
</comment>
<protein>
    <recommendedName>
        <fullName evidence="11">6-deoxyerythronolide-B synthase</fullName>
        <ecNumber evidence="11">2.3.1.94</ecNumber>
    </recommendedName>
</protein>
<feature type="active site" description="Proton acceptor; for dehydratase activity" evidence="12">
    <location>
        <position position="5091"/>
    </location>
</feature>
<feature type="active site" description="Proton donor; for dehydratase activity" evidence="12">
    <location>
        <position position="3663"/>
    </location>
</feature>
<proteinExistence type="predicted"/>
<comment type="caution">
    <text evidence="16">The sequence shown here is derived from an EMBL/GenBank/DDBJ whole genome shotgun (WGS) entry which is preliminary data.</text>
</comment>
<dbReference type="RefSeq" id="WP_184869276.1">
    <property type="nucleotide sequence ID" value="NZ_JACHIR010000002.1"/>
</dbReference>
<dbReference type="Pfam" id="PF00550">
    <property type="entry name" value="PP-binding"/>
    <property type="match status" value="4"/>
</dbReference>
<feature type="region of interest" description="N-terminal hotdog fold" evidence="12">
    <location>
        <begin position="5059"/>
        <end position="5178"/>
    </location>
</feature>
<dbReference type="Pfam" id="PF02801">
    <property type="entry name" value="Ketoacyl-synt_C"/>
    <property type="match status" value="4"/>
</dbReference>
<keyword evidence="5" id="KW-0511">Multifunctional enzyme</keyword>
<dbReference type="Gene3D" id="3.30.70.3290">
    <property type="match status" value="4"/>
</dbReference>
<dbReference type="EMBL" id="JACHIR010000002">
    <property type="protein sequence ID" value="MBB5896764.1"/>
    <property type="molecule type" value="Genomic_DNA"/>
</dbReference>
<dbReference type="SMART" id="SM00827">
    <property type="entry name" value="PKS_AT"/>
    <property type="match status" value="4"/>
</dbReference>
<evidence type="ECO:0000256" key="4">
    <source>
        <dbReference type="ARBA" id="ARBA00022737"/>
    </source>
</evidence>
<feature type="domain" description="Ketosynthase family 3 (KS3)" evidence="14">
    <location>
        <begin position="2615"/>
        <end position="3039"/>
    </location>
</feature>
<dbReference type="InterPro" id="IPR050091">
    <property type="entry name" value="PKS_NRPS_Biosynth_Enz"/>
</dbReference>
<dbReference type="GO" id="GO:0031177">
    <property type="term" value="F:phosphopantetheine binding"/>
    <property type="evidence" value="ECO:0007669"/>
    <property type="project" value="InterPro"/>
</dbReference>
<dbReference type="InterPro" id="IPR020806">
    <property type="entry name" value="PKS_PP-bd"/>
</dbReference>
<dbReference type="SMART" id="SM01294">
    <property type="entry name" value="PKS_PP_betabranch"/>
    <property type="match status" value="4"/>
</dbReference>
<dbReference type="CDD" id="cd08956">
    <property type="entry name" value="KR_3_FAS_SDR_x"/>
    <property type="match status" value="3"/>
</dbReference>
<evidence type="ECO:0000259" key="14">
    <source>
        <dbReference type="PROSITE" id="PS52004"/>
    </source>
</evidence>
<dbReference type="PROSITE" id="PS52019">
    <property type="entry name" value="PKS_MFAS_DH"/>
    <property type="match status" value="3"/>
</dbReference>